<sequence length="890" mass="102558">MYSSDDDLSSDIDFASVKSMNQYETSVISSAEKKTAVQEKKESKEEIENNIKKIKVKLSAAKLEGKDKLIEKYEKKLEEEKSKLELVKMMPSEMGVDLSLANKTNEDEDEDNAIPEQNDELLKYWHYRVLHTAFAGENSINLTLDDSDMNIFKSRNAFIRDHCDQYTELTNIDQNLAIPTAIWKSLFPHQRVAVEWLWDKWNDKHGGIEGDEMGLGKTAITCTFFHSLVLSNILKKPILILCPLTVAQQWIRELHIWCPQLRSILLHSTRTNKNLTDEKILSSSEGTINVIVTNYETLLRMRQTMPIHSIEWGIVVCDEGHKIRNYQSTISKLVKKIPADFRLAISGSPIQNSLIELWSLFDFAVPGLLGSLDVFENEFAEPIKIGGYANASPFQVFRAYSSAVALRDLIKPYLLRRMKKDVNANLPDKLEQIFFINLTKVQILAYLDYTRSSACRSIINGNREMFSGIEYLRELCDHPNIADSAAYKDDLESSAKLNLMKKLLPAWKKKDHRVLIFSQYLEMLSFICRLCDELNLDYFRIDGQTPNEKRIMLMDRFNSGEKFACIASTKVGGVGVNLTGADRVIIVDPDWNPSTDNQALERAWRIGQKKNVAVYRLITVGTIEEKMYKKQIFKQFLSNKILQNPNQKRMFAPDTVKDLFRLDMEVESEFMESGEMQTPTKPQSPNKIKLKSSDVEEEESADNDKNFDDDENFLNRGVHRIEKISHDNTTATEDDDNNEDNNDYNDDDSDDQNNDKEVLKGLFDDGDLAHVFHHDNLFNKDKDTPEIYLHRKKAEMKVQEAKEKLKKSSEASVKQKEQDDPQITAKIFKEVMSLFKSHSGMLSSQQILDHFIKRKDLNRKKPLKHVLRTVSVLNKRTHVWHLMSKYKKSS</sequence>
<name>A0ABR2GYL7_9EUKA</name>
<dbReference type="CDD" id="cd18793">
    <property type="entry name" value="SF2_C_SNF"/>
    <property type="match status" value="1"/>
</dbReference>
<evidence type="ECO:0000259" key="4">
    <source>
        <dbReference type="PROSITE" id="PS51192"/>
    </source>
</evidence>
<feature type="coiled-coil region" evidence="2">
    <location>
        <begin position="791"/>
        <end position="818"/>
    </location>
</feature>
<dbReference type="SMART" id="SM00487">
    <property type="entry name" value="DEXDc"/>
    <property type="match status" value="1"/>
</dbReference>
<dbReference type="Pfam" id="PF00176">
    <property type="entry name" value="SNF2-rel_dom"/>
    <property type="match status" value="1"/>
</dbReference>
<evidence type="ECO:0000259" key="5">
    <source>
        <dbReference type="PROSITE" id="PS51194"/>
    </source>
</evidence>
<comment type="caution">
    <text evidence="6">The sequence shown here is derived from an EMBL/GenBank/DDBJ whole genome shotgun (WGS) entry which is preliminary data.</text>
</comment>
<dbReference type="PROSITE" id="PS51192">
    <property type="entry name" value="HELICASE_ATP_BIND_1"/>
    <property type="match status" value="1"/>
</dbReference>
<feature type="region of interest" description="Disordered" evidence="3">
    <location>
        <begin position="724"/>
        <end position="758"/>
    </location>
</feature>
<keyword evidence="2" id="KW-0175">Coiled coil</keyword>
<evidence type="ECO:0000313" key="7">
    <source>
        <dbReference type="Proteomes" id="UP001470230"/>
    </source>
</evidence>
<reference evidence="6 7" key="1">
    <citation type="submission" date="2024-04" db="EMBL/GenBank/DDBJ databases">
        <title>Tritrichomonas musculus Genome.</title>
        <authorList>
            <person name="Alves-Ferreira E."/>
            <person name="Grigg M."/>
            <person name="Lorenzi H."/>
            <person name="Galac M."/>
        </authorList>
    </citation>
    <scope>NUCLEOTIDE SEQUENCE [LARGE SCALE GENOMIC DNA]</scope>
    <source>
        <strain evidence="6 7">EAF2021</strain>
    </source>
</reference>
<dbReference type="SMART" id="SM00490">
    <property type="entry name" value="HELICc"/>
    <property type="match status" value="1"/>
</dbReference>
<feature type="coiled-coil region" evidence="2">
    <location>
        <begin position="30"/>
        <end position="90"/>
    </location>
</feature>
<evidence type="ECO:0000256" key="3">
    <source>
        <dbReference type="SAM" id="MobiDB-lite"/>
    </source>
</evidence>
<dbReference type="Gene3D" id="3.40.50.10810">
    <property type="entry name" value="Tandem AAA-ATPase domain"/>
    <property type="match status" value="1"/>
</dbReference>
<dbReference type="InterPro" id="IPR027417">
    <property type="entry name" value="P-loop_NTPase"/>
</dbReference>
<feature type="compositionally biased region" description="Acidic residues" evidence="3">
    <location>
        <begin position="732"/>
        <end position="752"/>
    </location>
</feature>
<evidence type="ECO:0000256" key="2">
    <source>
        <dbReference type="SAM" id="Coils"/>
    </source>
</evidence>
<feature type="compositionally biased region" description="Acidic residues" evidence="3">
    <location>
        <begin position="695"/>
        <end position="711"/>
    </location>
</feature>
<keyword evidence="1" id="KW-0378">Hydrolase</keyword>
<feature type="region of interest" description="Disordered" evidence="3">
    <location>
        <begin position="670"/>
        <end position="711"/>
    </location>
</feature>
<dbReference type="SUPFAM" id="SSF52540">
    <property type="entry name" value="P-loop containing nucleoside triphosphate hydrolases"/>
    <property type="match status" value="2"/>
</dbReference>
<dbReference type="InterPro" id="IPR049730">
    <property type="entry name" value="SNF2/RAD54-like_C"/>
</dbReference>
<proteinExistence type="predicted"/>
<dbReference type="PANTHER" id="PTHR45629:SF7">
    <property type="entry name" value="DNA EXCISION REPAIR PROTEIN ERCC-6-RELATED"/>
    <property type="match status" value="1"/>
</dbReference>
<organism evidence="6 7">
    <name type="scientific">Tritrichomonas musculus</name>
    <dbReference type="NCBI Taxonomy" id="1915356"/>
    <lineage>
        <taxon>Eukaryota</taxon>
        <taxon>Metamonada</taxon>
        <taxon>Parabasalia</taxon>
        <taxon>Tritrichomonadida</taxon>
        <taxon>Tritrichomonadidae</taxon>
        <taxon>Tritrichomonas</taxon>
    </lineage>
</organism>
<dbReference type="Proteomes" id="UP001470230">
    <property type="component" value="Unassembled WGS sequence"/>
</dbReference>
<gene>
    <name evidence="6" type="ORF">M9Y10_032683</name>
</gene>
<dbReference type="Gene3D" id="3.40.50.300">
    <property type="entry name" value="P-loop containing nucleotide triphosphate hydrolases"/>
    <property type="match status" value="1"/>
</dbReference>
<dbReference type="PANTHER" id="PTHR45629">
    <property type="entry name" value="SNF2/RAD54 FAMILY MEMBER"/>
    <property type="match status" value="1"/>
</dbReference>
<protein>
    <submittedName>
        <fullName evidence="6">DNA excision repair protein ERCC-6</fullName>
    </submittedName>
</protein>
<dbReference type="InterPro" id="IPR000330">
    <property type="entry name" value="SNF2_N"/>
</dbReference>
<dbReference type="InterPro" id="IPR014001">
    <property type="entry name" value="Helicase_ATP-bd"/>
</dbReference>
<accession>A0ABR2GYL7</accession>
<keyword evidence="7" id="KW-1185">Reference proteome</keyword>
<evidence type="ECO:0000313" key="6">
    <source>
        <dbReference type="EMBL" id="KAK8838647.1"/>
    </source>
</evidence>
<feature type="domain" description="Helicase C-terminal" evidence="5">
    <location>
        <begin position="499"/>
        <end position="652"/>
    </location>
</feature>
<dbReference type="InterPro" id="IPR001650">
    <property type="entry name" value="Helicase_C-like"/>
</dbReference>
<dbReference type="Pfam" id="PF00271">
    <property type="entry name" value="Helicase_C"/>
    <property type="match status" value="1"/>
</dbReference>
<feature type="domain" description="Helicase ATP-binding" evidence="4">
    <location>
        <begin position="198"/>
        <end position="367"/>
    </location>
</feature>
<dbReference type="EMBL" id="JAPFFF010000054">
    <property type="protein sequence ID" value="KAK8838647.1"/>
    <property type="molecule type" value="Genomic_DNA"/>
</dbReference>
<dbReference type="InterPro" id="IPR038718">
    <property type="entry name" value="SNF2-like_sf"/>
</dbReference>
<dbReference type="InterPro" id="IPR050496">
    <property type="entry name" value="SNF2_RAD54_helicase_repair"/>
</dbReference>
<feature type="compositionally biased region" description="Polar residues" evidence="3">
    <location>
        <begin position="675"/>
        <end position="686"/>
    </location>
</feature>
<evidence type="ECO:0000256" key="1">
    <source>
        <dbReference type="ARBA" id="ARBA00022801"/>
    </source>
</evidence>
<dbReference type="PROSITE" id="PS51194">
    <property type="entry name" value="HELICASE_CTER"/>
    <property type="match status" value="1"/>
</dbReference>